<dbReference type="KEGG" id="ncc:104943752"/>
<feature type="signal peptide" evidence="2">
    <location>
        <begin position="1"/>
        <end position="20"/>
    </location>
</feature>
<sequence>MRTLLLLCVCVSVCVSAARAQDPDYDSYDTDTKTKNVTTSPETTVDVRGHRPTTRGRDTYTPNSYAPPPISGGARYRGRPSTTPTGAQKVQEKEVQPDEGGCTHAAEEM</sequence>
<accession>A0A6I9N0P3</accession>
<dbReference type="OrthoDB" id="10444789at2759"/>
<reference evidence="4" key="1">
    <citation type="submission" date="2025-08" db="UniProtKB">
        <authorList>
            <consortium name="RefSeq"/>
        </authorList>
    </citation>
    <scope>IDENTIFICATION</scope>
    <source>
        <tissue evidence="4">Muscle</tissue>
    </source>
</reference>
<gene>
    <name evidence="4" type="primary">LOC104943752</name>
</gene>
<dbReference type="GeneID" id="104943752"/>
<feature type="non-terminal residue" evidence="4">
    <location>
        <position position="109"/>
    </location>
</feature>
<evidence type="ECO:0000313" key="4">
    <source>
        <dbReference type="RefSeq" id="XP_010767520.1"/>
    </source>
</evidence>
<organism evidence="3 4">
    <name type="scientific">Notothenia coriiceps</name>
    <name type="common">black rockcod</name>
    <dbReference type="NCBI Taxonomy" id="8208"/>
    <lineage>
        <taxon>Eukaryota</taxon>
        <taxon>Metazoa</taxon>
        <taxon>Chordata</taxon>
        <taxon>Craniata</taxon>
        <taxon>Vertebrata</taxon>
        <taxon>Euteleostomi</taxon>
        <taxon>Actinopterygii</taxon>
        <taxon>Neopterygii</taxon>
        <taxon>Teleostei</taxon>
        <taxon>Neoteleostei</taxon>
        <taxon>Acanthomorphata</taxon>
        <taxon>Eupercaria</taxon>
        <taxon>Perciformes</taxon>
        <taxon>Notothenioidei</taxon>
        <taxon>Nototheniidae</taxon>
        <taxon>Notothenia</taxon>
    </lineage>
</organism>
<dbReference type="RefSeq" id="XP_010767520.1">
    <property type="nucleotide sequence ID" value="XM_010769218.1"/>
</dbReference>
<name>A0A6I9N0P3_9TELE</name>
<keyword evidence="2" id="KW-0732">Signal</keyword>
<evidence type="ECO:0000256" key="2">
    <source>
        <dbReference type="SAM" id="SignalP"/>
    </source>
</evidence>
<feature type="region of interest" description="Disordered" evidence="1">
    <location>
        <begin position="21"/>
        <end position="109"/>
    </location>
</feature>
<keyword evidence="3" id="KW-1185">Reference proteome</keyword>
<protein>
    <submittedName>
        <fullName evidence="4">Fibrinogen beta chain-like</fullName>
    </submittedName>
</protein>
<dbReference type="AlphaFoldDB" id="A0A6I9N0P3"/>
<evidence type="ECO:0000256" key="1">
    <source>
        <dbReference type="SAM" id="MobiDB-lite"/>
    </source>
</evidence>
<feature type="chain" id="PRO_5026817219" evidence="2">
    <location>
        <begin position="21"/>
        <end position="109"/>
    </location>
</feature>
<proteinExistence type="predicted"/>
<evidence type="ECO:0000313" key="3">
    <source>
        <dbReference type="Proteomes" id="UP000504611"/>
    </source>
</evidence>
<dbReference type="Proteomes" id="UP000504611">
    <property type="component" value="Unplaced"/>
</dbReference>